<dbReference type="EMBL" id="UOGI01000029">
    <property type="protein sequence ID" value="VAX28671.1"/>
    <property type="molecule type" value="Genomic_DNA"/>
</dbReference>
<evidence type="ECO:0008006" key="2">
    <source>
        <dbReference type="Google" id="ProtNLM"/>
    </source>
</evidence>
<organism evidence="1">
    <name type="scientific">hydrothermal vent metagenome</name>
    <dbReference type="NCBI Taxonomy" id="652676"/>
    <lineage>
        <taxon>unclassified sequences</taxon>
        <taxon>metagenomes</taxon>
        <taxon>ecological metagenomes</taxon>
    </lineage>
</organism>
<gene>
    <name evidence="1" type="ORF">MNBD_NITROSPIRAE03-1623</name>
</gene>
<accession>A0A3B1CQB7</accession>
<evidence type="ECO:0000313" key="1">
    <source>
        <dbReference type="EMBL" id="VAX28671.1"/>
    </source>
</evidence>
<name>A0A3B1CQB7_9ZZZZ</name>
<dbReference type="Pfam" id="PF16277">
    <property type="entry name" value="DUF4926"/>
    <property type="match status" value="1"/>
</dbReference>
<sequence>MRYKLLDSIVLLHDIPAHGLCAGDLGTIVEIYEPDGLEVEFVKASGETLAVVTLREDEVRPVGDSDIVSIRSLSYAA</sequence>
<protein>
    <recommendedName>
        <fullName evidence="2">DUF4926 domain-containing protein</fullName>
    </recommendedName>
</protein>
<proteinExistence type="predicted"/>
<dbReference type="InterPro" id="IPR032568">
    <property type="entry name" value="DUF4926"/>
</dbReference>
<dbReference type="AlphaFoldDB" id="A0A3B1CQB7"/>
<reference evidence="1" key="1">
    <citation type="submission" date="2018-06" db="EMBL/GenBank/DDBJ databases">
        <authorList>
            <person name="Zhirakovskaya E."/>
        </authorList>
    </citation>
    <scope>NUCLEOTIDE SEQUENCE</scope>
</reference>